<evidence type="ECO:0000313" key="4">
    <source>
        <dbReference type="Proteomes" id="UP001223390"/>
    </source>
</evidence>
<gene>
    <name evidence="3" type="ORF">QEZ40_004794</name>
</gene>
<comment type="caution">
    <text evidence="3">The sequence shown here is derived from an EMBL/GenBank/DDBJ whole genome shotgun (WGS) entry which is preliminary data.</text>
</comment>
<name>A0ABT7H0F5_9ACTN</name>
<dbReference type="Pfam" id="PF04149">
    <property type="entry name" value="DUF397"/>
    <property type="match status" value="1"/>
</dbReference>
<feature type="region of interest" description="Disordered" evidence="1">
    <location>
        <begin position="1"/>
        <end position="22"/>
    </location>
</feature>
<accession>A0ABT7H0F5</accession>
<dbReference type="InterPro" id="IPR007278">
    <property type="entry name" value="DUF397"/>
</dbReference>
<dbReference type="RefSeq" id="WP_285345269.1">
    <property type="nucleotide sequence ID" value="NZ_JASITI010000043.1"/>
</dbReference>
<feature type="compositionally biased region" description="Polar residues" evidence="1">
    <location>
        <begin position="7"/>
        <end position="17"/>
    </location>
</feature>
<dbReference type="Proteomes" id="UP001223390">
    <property type="component" value="Unassembled WGS sequence"/>
</dbReference>
<evidence type="ECO:0000313" key="3">
    <source>
        <dbReference type="EMBL" id="MDK9499373.1"/>
    </source>
</evidence>
<feature type="domain" description="DUF397" evidence="2">
    <location>
        <begin position="10"/>
        <end position="61"/>
    </location>
</feature>
<evidence type="ECO:0000256" key="1">
    <source>
        <dbReference type="SAM" id="MobiDB-lite"/>
    </source>
</evidence>
<keyword evidence="4" id="KW-1185">Reference proteome</keyword>
<organism evidence="3 4">
    <name type="scientific">Streptomyces katrae</name>
    <dbReference type="NCBI Taxonomy" id="68223"/>
    <lineage>
        <taxon>Bacteria</taxon>
        <taxon>Bacillati</taxon>
        <taxon>Actinomycetota</taxon>
        <taxon>Actinomycetes</taxon>
        <taxon>Kitasatosporales</taxon>
        <taxon>Streptomycetaceae</taxon>
        <taxon>Streptomyces</taxon>
    </lineage>
</organism>
<evidence type="ECO:0000259" key="2">
    <source>
        <dbReference type="Pfam" id="PF04149"/>
    </source>
</evidence>
<sequence length="70" mass="7096">MAIRQGGTENWTKSSYSGGNGACVEVKSPVTQAIAVRDSKVQGGPSLTFAPGSWTSFVTGVVEGGLGHLA</sequence>
<dbReference type="EMBL" id="JASITI010000043">
    <property type="protein sequence ID" value="MDK9499373.1"/>
    <property type="molecule type" value="Genomic_DNA"/>
</dbReference>
<protein>
    <submittedName>
        <fullName evidence="3">DUF397 domain-containing protein</fullName>
    </submittedName>
</protein>
<reference evidence="3 4" key="1">
    <citation type="submission" date="2023-05" db="EMBL/GenBank/DDBJ databases">
        <title>Sequencing and Assembly of Streptomyces sp. NP73.</title>
        <authorList>
            <person name="Konwar A.N."/>
            <person name="Saikia K."/>
            <person name="Thakur D."/>
        </authorList>
    </citation>
    <scope>NUCLEOTIDE SEQUENCE [LARGE SCALE GENOMIC DNA]</scope>
    <source>
        <strain evidence="3 4">NP73</strain>
    </source>
</reference>
<proteinExistence type="predicted"/>